<name>A0A5P9NH59_9GAMM</name>
<evidence type="ECO:0000256" key="1">
    <source>
        <dbReference type="SAM" id="MobiDB-lite"/>
    </source>
</evidence>
<accession>A0A5P9NH59</accession>
<gene>
    <name evidence="2" type="ORF">EY643_03940</name>
</gene>
<dbReference type="SUPFAM" id="SSF49373">
    <property type="entry name" value="Invasin/intimin cell-adhesion fragments"/>
    <property type="match status" value="2"/>
</dbReference>
<evidence type="ECO:0000313" key="3">
    <source>
        <dbReference type="Proteomes" id="UP000326287"/>
    </source>
</evidence>
<dbReference type="InterPro" id="IPR008964">
    <property type="entry name" value="Invasin/intimin_cell_adhesion"/>
</dbReference>
<keyword evidence="3" id="KW-1185">Reference proteome</keyword>
<dbReference type="KEGG" id="halc:EY643_03940"/>
<evidence type="ECO:0008006" key="4">
    <source>
        <dbReference type="Google" id="ProtNLM"/>
    </source>
</evidence>
<reference evidence="2 3" key="1">
    <citation type="submission" date="2019-02" db="EMBL/GenBank/DDBJ databases">
        <authorList>
            <person name="Li S.-H."/>
        </authorList>
    </citation>
    <scope>NUCLEOTIDE SEQUENCE [LARGE SCALE GENOMIC DNA]</scope>
    <source>
        <strain evidence="2 3">IMCC14385</strain>
    </source>
</reference>
<dbReference type="Proteomes" id="UP000326287">
    <property type="component" value="Chromosome"/>
</dbReference>
<dbReference type="RefSeq" id="WP_152660963.1">
    <property type="nucleotide sequence ID" value="NZ_CP036422.1"/>
</dbReference>
<dbReference type="EMBL" id="CP036422">
    <property type="protein sequence ID" value="QFU74856.1"/>
    <property type="molecule type" value="Genomic_DNA"/>
</dbReference>
<dbReference type="OrthoDB" id="5522233at2"/>
<dbReference type="PROSITE" id="PS51257">
    <property type="entry name" value="PROKAR_LIPOPROTEIN"/>
    <property type="match status" value="1"/>
</dbReference>
<sequence length="767" mass="79082">MITRFASFSSRLAATFIALFAITACGGGGGGGGGGFLGDAGSSSDTYYIQAVLKDSDGNETSTVSTNSPGTLQVLITRNGPNGNPIADVIVTASTSSGLLFPSSGSKLTNAEGAVTFRIEAGEGRGAGTINVSVDDQNGTTVTETINFQLGVNGLRIGYLLNGEFFEGEIGIAPNEPISPKGTAVLALAIVDENDLPIGSAESIRLTSSCLTSGESTIAPASPIAVASGQVQIDYTAGSCSGVDQLTAELVGEGAQAFGTIEIADPTADSLTFISADPTLIVLKGTGGGPDRKEQSQVTFAAVDSLGNPQEGVEIRFSLTTDVGGITFNPTSATTDAEGNVSTFVNSGDVATVVRVVASLEASDGSTEVSAVSDVLTISTGLPDQNSISLSVEGTSLIVKDAMSTDGITRSITVRMADKFNNPVPDGTAAVFTTEYGSIESNCQTTGGSCSVTWTSQAPRFPTLPENQALVKTIYDPDYACPSHNAAAGPCPDSLGYIRGARSTILVTAIGEESFIDSNANGVYDEGERFANLTEAYLDNNWNGFYDPARTYCLNNPNLDECRAGSEEIFTDFNNNGVFDANGDDPANGYPDEGVTAVYNGLLCPPEGDGVYCSRELVNVRDDLQIILSDNPNWALLLINNSGNAVGGTAYNGGEYQVYVSDTYNNSPIAGTTISTESSVCEVTLSGNTQVPDAILPGAFGVALTQAGSVTYSSCNGEERPSGTSEFQIKVDDEYSESFTCTVEIIDDASNCPDPEEGGDDGLGLGG</sequence>
<dbReference type="InterPro" id="IPR013783">
    <property type="entry name" value="Ig-like_fold"/>
</dbReference>
<dbReference type="AlphaFoldDB" id="A0A5P9NH59"/>
<protein>
    <recommendedName>
        <fullName evidence="4">Big-1 domain-containing protein</fullName>
    </recommendedName>
</protein>
<dbReference type="Gene3D" id="2.60.40.10">
    <property type="entry name" value="Immunoglobulins"/>
    <property type="match status" value="3"/>
</dbReference>
<proteinExistence type="predicted"/>
<organism evidence="2 3">
    <name type="scientific">Halioglobus maricola</name>
    <dbReference type="NCBI Taxonomy" id="2601894"/>
    <lineage>
        <taxon>Bacteria</taxon>
        <taxon>Pseudomonadati</taxon>
        <taxon>Pseudomonadota</taxon>
        <taxon>Gammaproteobacteria</taxon>
        <taxon>Cellvibrionales</taxon>
        <taxon>Halieaceae</taxon>
        <taxon>Halioglobus</taxon>
    </lineage>
</organism>
<evidence type="ECO:0000313" key="2">
    <source>
        <dbReference type="EMBL" id="QFU74856.1"/>
    </source>
</evidence>
<feature type="region of interest" description="Disordered" evidence="1">
    <location>
        <begin position="748"/>
        <end position="767"/>
    </location>
</feature>